<protein>
    <submittedName>
        <fullName evidence="1">Uncharacterized protein</fullName>
    </submittedName>
</protein>
<dbReference type="PRINTS" id="PR00081">
    <property type="entry name" value="GDHRDH"/>
</dbReference>
<evidence type="ECO:0000313" key="2">
    <source>
        <dbReference type="Proteomes" id="UP000728032"/>
    </source>
</evidence>
<dbReference type="Proteomes" id="UP000728032">
    <property type="component" value="Unassembled WGS sequence"/>
</dbReference>
<keyword evidence="2" id="KW-1185">Reference proteome</keyword>
<feature type="non-terminal residue" evidence="1">
    <location>
        <position position="149"/>
    </location>
</feature>
<organism evidence="1">
    <name type="scientific">Oppiella nova</name>
    <dbReference type="NCBI Taxonomy" id="334625"/>
    <lineage>
        <taxon>Eukaryota</taxon>
        <taxon>Metazoa</taxon>
        <taxon>Ecdysozoa</taxon>
        <taxon>Arthropoda</taxon>
        <taxon>Chelicerata</taxon>
        <taxon>Arachnida</taxon>
        <taxon>Acari</taxon>
        <taxon>Acariformes</taxon>
        <taxon>Sarcoptiformes</taxon>
        <taxon>Oribatida</taxon>
        <taxon>Brachypylina</taxon>
        <taxon>Oppioidea</taxon>
        <taxon>Oppiidae</taxon>
        <taxon>Oppiella</taxon>
    </lineage>
</organism>
<dbReference type="AlphaFoldDB" id="A0A7R9MR34"/>
<dbReference type="PANTHER" id="PTHR43975">
    <property type="entry name" value="ZGC:101858"/>
    <property type="match status" value="1"/>
</dbReference>
<gene>
    <name evidence="1" type="ORF">ONB1V03_LOCUS20265</name>
</gene>
<dbReference type="EMBL" id="CAJPVJ010034005">
    <property type="protein sequence ID" value="CAG2180844.1"/>
    <property type="molecule type" value="Genomic_DNA"/>
</dbReference>
<feature type="non-terminal residue" evidence="1">
    <location>
        <position position="1"/>
    </location>
</feature>
<reference evidence="1" key="1">
    <citation type="submission" date="2020-11" db="EMBL/GenBank/DDBJ databases">
        <authorList>
            <person name="Tran Van P."/>
        </authorList>
    </citation>
    <scope>NUCLEOTIDE SEQUENCE</scope>
</reference>
<dbReference type="EMBL" id="OC948830">
    <property type="protein sequence ID" value="CAD7663707.1"/>
    <property type="molecule type" value="Genomic_DNA"/>
</dbReference>
<accession>A0A7R9MR34</accession>
<evidence type="ECO:0000313" key="1">
    <source>
        <dbReference type="EMBL" id="CAD7663707.1"/>
    </source>
</evidence>
<sequence length="149" mass="16447">LLFVAVNADYSIDDYNQVQNSRNFTDKVVLVTGSSSGIGEGIVKLFSILGAKVVVTGRTPEKVKRVAKVCKRLSPYKLKPLEVVADLTKSDDLNRVIAETVKTFGRLDVLVNNAGIRSQLTTILQTDVMKAWDQLYSLDLRAVVELIHV</sequence>
<dbReference type="SUPFAM" id="SSF51735">
    <property type="entry name" value="NAD(P)-binding Rossmann-fold domains"/>
    <property type="match status" value="1"/>
</dbReference>
<dbReference type="PANTHER" id="PTHR43975:SF2">
    <property type="entry name" value="EG:BACR7A4.14 PROTEIN-RELATED"/>
    <property type="match status" value="1"/>
</dbReference>
<name>A0A7R9MR34_9ACAR</name>
<dbReference type="OrthoDB" id="6500827at2759"/>
<dbReference type="Gene3D" id="3.40.50.720">
    <property type="entry name" value="NAD(P)-binding Rossmann-like Domain"/>
    <property type="match status" value="1"/>
</dbReference>
<dbReference type="InterPro" id="IPR036291">
    <property type="entry name" value="NAD(P)-bd_dom_sf"/>
</dbReference>
<dbReference type="Pfam" id="PF00106">
    <property type="entry name" value="adh_short"/>
    <property type="match status" value="1"/>
</dbReference>
<proteinExistence type="predicted"/>
<dbReference type="InterPro" id="IPR002347">
    <property type="entry name" value="SDR_fam"/>
</dbReference>